<feature type="repeat" description="PPR" evidence="3">
    <location>
        <begin position="447"/>
        <end position="481"/>
    </location>
</feature>
<keyword evidence="1" id="KW-0677">Repeat</keyword>
<dbReference type="OrthoDB" id="185373at2759"/>
<dbReference type="GO" id="GO:0003729">
    <property type="term" value="F:mRNA binding"/>
    <property type="evidence" value="ECO:0007669"/>
    <property type="project" value="TreeGrafter"/>
</dbReference>
<feature type="repeat" description="PPR" evidence="3">
    <location>
        <begin position="412"/>
        <end position="446"/>
    </location>
</feature>
<dbReference type="Pfam" id="PF13041">
    <property type="entry name" value="PPR_2"/>
    <property type="match status" value="6"/>
</dbReference>
<feature type="region of interest" description="Disordered" evidence="4">
    <location>
        <begin position="91"/>
        <end position="112"/>
    </location>
</feature>
<evidence type="ECO:0000313" key="5">
    <source>
        <dbReference type="EMBL" id="TVU51394.1"/>
    </source>
</evidence>
<dbReference type="InterPro" id="IPR002885">
    <property type="entry name" value="PPR_rpt"/>
</dbReference>
<name>A0A5J9WWP1_9POAL</name>
<gene>
    <name evidence="5" type="ORF">EJB05_02823</name>
</gene>
<dbReference type="InterPro" id="IPR011990">
    <property type="entry name" value="TPR-like_helical_dom_sf"/>
</dbReference>
<evidence type="ECO:0000256" key="4">
    <source>
        <dbReference type="SAM" id="MobiDB-lite"/>
    </source>
</evidence>
<dbReference type="PROSITE" id="PS51375">
    <property type="entry name" value="PPR"/>
    <property type="match status" value="11"/>
</dbReference>
<dbReference type="Proteomes" id="UP000324897">
    <property type="component" value="Chromosome 6"/>
</dbReference>
<dbReference type="EMBL" id="RWGY01000002">
    <property type="protein sequence ID" value="TVU51394.1"/>
    <property type="molecule type" value="Genomic_DNA"/>
</dbReference>
<reference evidence="5 6" key="1">
    <citation type="journal article" date="2019" name="Sci. Rep.">
        <title>A high-quality genome of Eragrostis curvula grass provides insights into Poaceae evolution and supports new strategies to enhance forage quality.</title>
        <authorList>
            <person name="Carballo J."/>
            <person name="Santos B.A.C.M."/>
            <person name="Zappacosta D."/>
            <person name="Garbus I."/>
            <person name="Selva J.P."/>
            <person name="Gallo C.A."/>
            <person name="Diaz A."/>
            <person name="Albertini E."/>
            <person name="Caccamo M."/>
            <person name="Echenique V."/>
        </authorList>
    </citation>
    <scope>NUCLEOTIDE SEQUENCE [LARGE SCALE GENOMIC DNA]</scope>
    <source>
        <strain evidence="6">cv. Victoria</strain>
        <tissue evidence="5">Leaf</tissue>
    </source>
</reference>
<accession>A0A5J9WWP1</accession>
<feature type="non-terminal residue" evidence="5">
    <location>
        <position position="1"/>
    </location>
</feature>
<dbReference type="PANTHER" id="PTHR47932:SF7">
    <property type="entry name" value="PENTATRICOPEPTIDE (PPR) REPEAT PROTEIN"/>
    <property type="match status" value="1"/>
</dbReference>
<feature type="repeat" description="PPR" evidence="3">
    <location>
        <begin position="727"/>
        <end position="761"/>
    </location>
</feature>
<feature type="repeat" description="PPR" evidence="3">
    <location>
        <begin position="552"/>
        <end position="586"/>
    </location>
</feature>
<evidence type="ECO:0000313" key="6">
    <source>
        <dbReference type="Proteomes" id="UP000324897"/>
    </source>
</evidence>
<proteinExistence type="predicted"/>
<feature type="compositionally biased region" description="Low complexity" evidence="4">
    <location>
        <begin position="17"/>
        <end position="26"/>
    </location>
</feature>
<dbReference type="PANTHER" id="PTHR47932">
    <property type="entry name" value="ATPASE EXPRESSION PROTEIN 3"/>
    <property type="match status" value="1"/>
</dbReference>
<feature type="repeat" description="PPR" evidence="3">
    <location>
        <begin position="517"/>
        <end position="551"/>
    </location>
</feature>
<dbReference type="Gramene" id="TVU51394">
    <property type="protein sequence ID" value="TVU51394"/>
    <property type="gene ID" value="EJB05_02823"/>
</dbReference>
<dbReference type="NCBIfam" id="TIGR00756">
    <property type="entry name" value="PPR"/>
    <property type="match status" value="10"/>
</dbReference>
<dbReference type="Gene3D" id="1.25.40.10">
    <property type="entry name" value="Tetratricopeptide repeat domain"/>
    <property type="match status" value="6"/>
</dbReference>
<feature type="repeat" description="PPR" evidence="3">
    <location>
        <begin position="692"/>
        <end position="726"/>
    </location>
</feature>
<keyword evidence="6" id="KW-1185">Reference proteome</keyword>
<evidence type="ECO:0000256" key="2">
    <source>
        <dbReference type="ARBA" id="ARBA00022946"/>
    </source>
</evidence>
<feature type="repeat" description="PPR" evidence="3">
    <location>
        <begin position="587"/>
        <end position="621"/>
    </location>
</feature>
<evidence type="ECO:0000256" key="1">
    <source>
        <dbReference type="ARBA" id="ARBA00022737"/>
    </source>
</evidence>
<organism evidence="5 6">
    <name type="scientific">Eragrostis curvula</name>
    <name type="common">weeping love grass</name>
    <dbReference type="NCBI Taxonomy" id="38414"/>
    <lineage>
        <taxon>Eukaryota</taxon>
        <taxon>Viridiplantae</taxon>
        <taxon>Streptophyta</taxon>
        <taxon>Embryophyta</taxon>
        <taxon>Tracheophyta</taxon>
        <taxon>Spermatophyta</taxon>
        <taxon>Magnoliopsida</taxon>
        <taxon>Liliopsida</taxon>
        <taxon>Poales</taxon>
        <taxon>Poaceae</taxon>
        <taxon>PACMAD clade</taxon>
        <taxon>Chloridoideae</taxon>
        <taxon>Eragrostideae</taxon>
        <taxon>Eragrostidinae</taxon>
        <taxon>Eragrostis</taxon>
    </lineage>
</organism>
<sequence length="1049" mass="117427">PVNTLYAPHARPRESRAAAAAAAAAAGRKQESIRKLVRRAVARQLGLGRGGRRSGQACEWRQGLRPPGCGGANREGRHGRGCVQRTVLGRERKEQLSKQSATSRAAAPSRPSRAERFISPMLPWWWTRCTAERLWCRKFFPCDYFYHSFSVLTASIQSDCSSGDEKLNCPSDNEQIRKQCRSLTSDSVVQTLRCLRRRPTVAFAYFKDTKSIGFHHDFSTYSEIIHILSHSGQGKMLLSLFCEIVSQAGTGGPEMLPLIDELRKTCATSYALSFAINCVIKAYTTCYDAQATIEMFMHLCRLGFVPSVWACNFLLKFVAHSGEMGMVVAAYDQMKSFQLTLDAHSLKIVTRSLFQENKAIEAYKVWLEICEMGVKPDAHGYLSFVSGLCDCGKYNLASLFLEDITRERVPIEAVAYNIVIDRLCKQMKLEDAENVLENITKRGFTPDAYGYSCLIRSYCKMGNLGKALDHCEAMEYRGVKINCHIAGYLLQSMRKLGLTSEVTVHFKNFRDLGLHLDGVLYNIAMDAYCKLGNMNEAVKLMDEMVAEGLSPDKIHYTCLINGYCLKGEILNALLTFDKMLKENIKPDTVIYNILASGFCRSGVVSEVFDVLDHMMDQGLEPDSVTCGVVIDGFCRGGYLREALVLFNRAEVRGINNIEVLYSAMVCGYLNLGCTDHAFMLFRRVAEQGNLVDHLSCSKLINNLCRDGNVKGASYVFSMMLEKNVVPDKISYSNLISGYCQIGDMDNAHLWFRNMVEKGLEVDVIVYTTLMNGYCRASRLQEAHTLFVQMTNAGIKPDVIAYTVLLDGELKETLQQGWQGIDKERSCSLLIAKHKKLLSYMEDKKIEPDVPCYTVLIDGQCKAKYLEEAQGLFDEMLKKGLTPDVYTYTALINGYCSEGEIAKAKYLLQKMRDKGMKPDALTFSVLQYGKLRSQKLIALYMKFPVPVISKVVLGDSQTWSMGRLAGCLSFHGTGILDAWETLQEKINDYQWDRIHAVLMKPAAAAAATPRSHGSTLCLRLAVCYQKRNSTQRFAIGAEADLDLFGSSHCQ</sequence>
<feature type="region of interest" description="Disordered" evidence="4">
    <location>
        <begin position="1"/>
        <end position="29"/>
    </location>
</feature>
<evidence type="ECO:0000256" key="3">
    <source>
        <dbReference type="PROSITE-ProRule" id="PRU00708"/>
    </source>
</evidence>
<dbReference type="AlphaFoldDB" id="A0A5J9WWP1"/>
<feature type="repeat" description="PPR" evidence="3">
    <location>
        <begin position="762"/>
        <end position="796"/>
    </location>
</feature>
<protein>
    <recommendedName>
        <fullName evidence="7">Pentacotripeptide-repeat region of PRORP domain-containing protein</fullName>
    </recommendedName>
</protein>
<dbReference type="SUPFAM" id="SSF81901">
    <property type="entry name" value="HCP-like"/>
    <property type="match status" value="1"/>
</dbReference>
<dbReference type="Pfam" id="PF01535">
    <property type="entry name" value="PPR"/>
    <property type="match status" value="1"/>
</dbReference>
<feature type="repeat" description="PPR" evidence="3">
    <location>
        <begin position="883"/>
        <end position="917"/>
    </location>
</feature>
<feature type="compositionally biased region" description="Low complexity" evidence="4">
    <location>
        <begin position="100"/>
        <end position="111"/>
    </location>
</feature>
<keyword evidence="2" id="KW-0809">Transit peptide</keyword>
<evidence type="ECO:0008006" key="7">
    <source>
        <dbReference type="Google" id="ProtNLM"/>
    </source>
</evidence>
<feature type="repeat" description="PPR" evidence="3">
    <location>
        <begin position="622"/>
        <end position="656"/>
    </location>
</feature>
<comment type="caution">
    <text evidence="5">The sequence shown here is derived from an EMBL/GenBank/DDBJ whole genome shotgun (WGS) entry which is preliminary data.</text>
</comment>
<feature type="repeat" description="PPR" evidence="3">
    <location>
        <begin position="848"/>
        <end position="882"/>
    </location>
</feature>